<comment type="caution">
    <text evidence="6">The sequence shown here is derived from an EMBL/GenBank/DDBJ whole genome shotgun (WGS) entry which is preliminary data.</text>
</comment>
<dbReference type="InterPro" id="IPR044799">
    <property type="entry name" value="SOG1-like"/>
</dbReference>
<evidence type="ECO:0000256" key="4">
    <source>
        <dbReference type="ARBA" id="ARBA00023242"/>
    </source>
</evidence>
<dbReference type="FunFam" id="2.170.150.80:FF:000009">
    <property type="entry name" value="NAC domain-containing protein 8"/>
    <property type="match status" value="1"/>
</dbReference>
<dbReference type="Pfam" id="PF02365">
    <property type="entry name" value="NAM"/>
    <property type="match status" value="1"/>
</dbReference>
<reference evidence="6 7" key="1">
    <citation type="journal article" date="2017" name="Mol. Plant">
        <title>The Genome of Medicinal Plant Macleaya cordata Provides New Insights into Benzylisoquinoline Alkaloids Metabolism.</title>
        <authorList>
            <person name="Liu X."/>
            <person name="Liu Y."/>
            <person name="Huang P."/>
            <person name="Ma Y."/>
            <person name="Qing Z."/>
            <person name="Tang Q."/>
            <person name="Cao H."/>
            <person name="Cheng P."/>
            <person name="Zheng Y."/>
            <person name="Yuan Z."/>
            <person name="Zhou Y."/>
            <person name="Liu J."/>
            <person name="Tang Z."/>
            <person name="Zhuo Y."/>
            <person name="Zhang Y."/>
            <person name="Yu L."/>
            <person name="Huang J."/>
            <person name="Yang P."/>
            <person name="Peng Q."/>
            <person name="Zhang J."/>
            <person name="Jiang W."/>
            <person name="Zhang Z."/>
            <person name="Lin K."/>
            <person name="Ro D.K."/>
            <person name="Chen X."/>
            <person name="Xiong X."/>
            <person name="Shang Y."/>
            <person name="Huang S."/>
            <person name="Zeng J."/>
        </authorList>
    </citation>
    <scope>NUCLEOTIDE SEQUENCE [LARGE SCALE GENOMIC DNA]</scope>
    <source>
        <strain evidence="7">cv. BLH2017</strain>
        <tissue evidence="6">Root</tissue>
    </source>
</reference>
<dbReference type="InParanoid" id="A0A200RDL8"/>
<keyword evidence="4" id="KW-0539">Nucleus</keyword>
<keyword evidence="7" id="KW-1185">Reference proteome</keyword>
<protein>
    <submittedName>
        <fullName evidence="6">NAC domain</fullName>
    </submittedName>
</protein>
<accession>A0A200RDL8</accession>
<dbReference type="PANTHER" id="PTHR31079:SF2">
    <property type="entry name" value="NAC DOMAIN CONTAINING PROTEIN 44-RELATED"/>
    <property type="match status" value="1"/>
</dbReference>
<evidence type="ECO:0000256" key="1">
    <source>
        <dbReference type="ARBA" id="ARBA00023015"/>
    </source>
</evidence>
<keyword evidence="2" id="KW-0238">DNA-binding</keyword>
<evidence type="ECO:0000313" key="7">
    <source>
        <dbReference type="Proteomes" id="UP000195402"/>
    </source>
</evidence>
<evidence type="ECO:0000256" key="2">
    <source>
        <dbReference type="ARBA" id="ARBA00023125"/>
    </source>
</evidence>
<dbReference type="OMA" id="FFFHKTV"/>
<evidence type="ECO:0000313" key="6">
    <source>
        <dbReference type="EMBL" id="OVA20812.1"/>
    </source>
</evidence>
<dbReference type="GO" id="GO:0000976">
    <property type="term" value="F:transcription cis-regulatory region binding"/>
    <property type="evidence" value="ECO:0007669"/>
    <property type="project" value="TreeGrafter"/>
</dbReference>
<dbReference type="GO" id="GO:0003700">
    <property type="term" value="F:DNA-binding transcription factor activity"/>
    <property type="evidence" value="ECO:0007669"/>
    <property type="project" value="InterPro"/>
</dbReference>
<dbReference type="EMBL" id="MVGT01000057">
    <property type="protein sequence ID" value="OVA20812.1"/>
    <property type="molecule type" value="Genomic_DNA"/>
</dbReference>
<dbReference type="SUPFAM" id="SSF101941">
    <property type="entry name" value="NAC domain"/>
    <property type="match status" value="1"/>
</dbReference>
<sequence>MARSWLIDSRGIANKVKNASHFSSYQIKDCGASRECPNCHHRIDNSDVSVEWPGLPIGVKFDPSDVELLEHLAGKVALGNSKPHIFIDEFIPTLEADEGICYTHPENLPGAKKDGSSVHFFHRTSKAYATGPRKRRKIHGQCSSTEEHVRWHKTGKTKPVIENGIQKGCKKILVLYKSSKKGSKPDKSNWVMHQYHLGTKEEEIEGEFVVSKIFYQQQPKHMDKSEMDSIPIIEEYAMLGVQASPSTPKTNTPNLPRPEKRAKLDQVDKENAQDAEFISEAPQLPPEPVHLGDEKLDPVWWAGESQAVDDPDLDGMDTSLLCDEILDSYAHFDESELKQVPYFSDFGQNRNDMFEGDMNEPCGISDLGNLALETPPDFELADLQFGSQESIMGWLDRL</sequence>
<dbReference type="InterPro" id="IPR036093">
    <property type="entry name" value="NAC_dom_sf"/>
</dbReference>
<proteinExistence type="predicted"/>
<gene>
    <name evidence="6" type="ORF">BVC80_887g105</name>
</gene>
<dbReference type="Proteomes" id="UP000195402">
    <property type="component" value="Unassembled WGS sequence"/>
</dbReference>
<name>A0A200RDL8_MACCD</name>
<organism evidence="6 7">
    <name type="scientific">Macleaya cordata</name>
    <name type="common">Five-seeded plume-poppy</name>
    <name type="synonym">Bocconia cordata</name>
    <dbReference type="NCBI Taxonomy" id="56857"/>
    <lineage>
        <taxon>Eukaryota</taxon>
        <taxon>Viridiplantae</taxon>
        <taxon>Streptophyta</taxon>
        <taxon>Embryophyta</taxon>
        <taxon>Tracheophyta</taxon>
        <taxon>Spermatophyta</taxon>
        <taxon>Magnoliopsida</taxon>
        <taxon>Ranunculales</taxon>
        <taxon>Papaveraceae</taxon>
        <taxon>Papaveroideae</taxon>
        <taxon>Macleaya</taxon>
    </lineage>
</organism>
<dbReference type="FunCoup" id="A0A200RDL8">
    <property type="interactions" value="215"/>
</dbReference>
<feature type="domain" description="NAC" evidence="5">
    <location>
        <begin position="55"/>
        <end position="216"/>
    </location>
</feature>
<dbReference type="AlphaFoldDB" id="A0A200RDL8"/>
<dbReference type="OrthoDB" id="643388at2759"/>
<dbReference type="InterPro" id="IPR003441">
    <property type="entry name" value="NAC-dom"/>
</dbReference>
<evidence type="ECO:0000256" key="3">
    <source>
        <dbReference type="ARBA" id="ARBA00023163"/>
    </source>
</evidence>
<dbReference type="STRING" id="56857.A0A200RDL8"/>
<dbReference type="PROSITE" id="PS51005">
    <property type="entry name" value="NAC"/>
    <property type="match status" value="1"/>
</dbReference>
<dbReference type="GO" id="GO:0005634">
    <property type="term" value="C:nucleus"/>
    <property type="evidence" value="ECO:0007669"/>
    <property type="project" value="TreeGrafter"/>
</dbReference>
<dbReference type="Gene3D" id="2.170.150.80">
    <property type="entry name" value="NAC domain"/>
    <property type="match status" value="1"/>
</dbReference>
<keyword evidence="1" id="KW-0805">Transcription regulation</keyword>
<keyword evidence="3" id="KW-0804">Transcription</keyword>
<dbReference type="PANTHER" id="PTHR31079">
    <property type="entry name" value="NAC DOMAIN-CONTAINING PROTEIN 73"/>
    <property type="match status" value="1"/>
</dbReference>
<evidence type="ECO:0000259" key="5">
    <source>
        <dbReference type="PROSITE" id="PS51005"/>
    </source>
</evidence>